<evidence type="ECO:0000256" key="3">
    <source>
        <dbReference type="ARBA" id="ARBA00022475"/>
    </source>
</evidence>
<dbReference type="InterPro" id="IPR004254">
    <property type="entry name" value="AdipoR/HlyIII-related"/>
</dbReference>
<reference evidence="8 9" key="1">
    <citation type="submission" date="2020-08" db="EMBL/GenBank/DDBJ databases">
        <title>Genomic Encyclopedia of Archaeal and Bacterial Type Strains, Phase II (KMG-II): from individual species to whole genera.</title>
        <authorList>
            <person name="Goeker M."/>
        </authorList>
    </citation>
    <scope>NUCLEOTIDE SEQUENCE [LARGE SCALE GENOMIC DNA]</scope>
    <source>
        <strain evidence="8 9">DSM 43850</strain>
    </source>
</reference>
<evidence type="ECO:0000256" key="2">
    <source>
        <dbReference type="ARBA" id="ARBA00008488"/>
    </source>
</evidence>
<keyword evidence="5 7" id="KW-1133">Transmembrane helix</keyword>
<feature type="transmembrane region" description="Helical" evidence="7">
    <location>
        <begin position="91"/>
        <end position="108"/>
    </location>
</feature>
<feature type="transmembrane region" description="Helical" evidence="7">
    <location>
        <begin position="198"/>
        <end position="223"/>
    </location>
</feature>
<evidence type="ECO:0000313" key="8">
    <source>
        <dbReference type="EMBL" id="MBA8929916.1"/>
    </source>
</evidence>
<evidence type="ECO:0000256" key="5">
    <source>
        <dbReference type="ARBA" id="ARBA00022989"/>
    </source>
</evidence>
<dbReference type="Proteomes" id="UP000517916">
    <property type="component" value="Unassembled WGS sequence"/>
</dbReference>
<dbReference type="PANTHER" id="PTHR20855">
    <property type="entry name" value="ADIPOR/PROGESTIN RECEPTOR-RELATED"/>
    <property type="match status" value="1"/>
</dbReference>
<feature type="transmembrane region" description="Helical" evidence="7">
    <location>
        <begin position="21"/>
        <end position="43"/>
    </location>
</feature>
<sequence>MSVATANEPQTPPIKPRMRGWLHFWSFLVSLVSGTVLVSVAGATVSAKAALATSVYGVTVLGLFGVSALYHRRTWLSTRARTLMKRLDHSMIFLFIAGTYTPFALLAMEPGTGTVVLAVVWGGALAGVALKMAWPHAPRWLGVPIYIALGWVAVFVLPELLDHAGVAALVLLLVGGAFYTAGAVFYGTKWPNPWPKVFGYHEFFHAATVLAAICHYIAIWFTLYP</sequence>
<dbReference type="PANTHER" id="PTHR20855:SF3">
    <property type="entry name" value="LD03007P"/>
    <property type="match status" value="1"/>
</dbReference>
<name>A0ABR6BTG9_9PSEU</name>
<dbReference type="Pfam" id="PF03006">
    <property type="entry name" value="HlyIII"/>
    <property type="match status" value="1"/>
</dbReference>
<gene>
    <name evidence="8" type="ORF">BC739_007149</name>
</gene>
<keyword evidence="9" id="KW-1185">Reference proteome</keyword>
<feature type="transmembrane region" description="Helical" evidence="7">
    <location>
        <begin position="140"/>
        <end position="158"/>
    </location>
</feature>
<comment type="caution">
    <text evidence="8">The sequence shown here is derived from an EMBL/GenBank/DDBJ whole genome shotgun (WGS) entry which is preliminary data.</text>
</comment>
<keyword evidence="6 7" id="KW-0472">Membrane</keyword>
<proteinExistence type="inferred from homology"/>
<feature type="transmembrane region" description="Helical" evidence="7">
    <location>
        <begin position="49"/>
        <end position="70"/>
    </location>
</feature>
<evidence type="ECO:0000256" key="7">
    <source>
        <dbReference type="SAM" id="Phobius"/>
    </source>
</evidence>
<dbReference type="InterPro" id="IPR005744">
    <property type="entry name" value="Hy-lIII"/>
</dbReference>
<keyword evidence="4 7" id="KW-0812">Transmembrane</keyword>
<evidence type="ECO:0000256" key="4">
    <source>
        <dbReference type="ARBA" id="ARBA00022692"/>
    </source>
</evidence>
<keyword evidence="3" id="KW-1003">Cell membrane</keyword>
<dbReference type="EMBL" id="JACJID010000006">
    <property type="protein sequence ID" value="MBA8929916.1"/>
    <property type="molecule type" value="Genomic_DNA"/>
</dbReference>
<evidence type="ECO:0000313" key="9">
    <source>
        <dbReference type="Proteomes" id="UP000517916"/>
    </source>
</evidence>
<dbReference type="NCBIfam" id="TIGR01065">
    <property type="entry name" value="hlyIII"/>
    <property type="match status" value="1"/>
</dbReference>
<comment type="similarity">
    <text evidence="2">Belongs to the UPF0073 (Hly-III) family.</text>
</comment>
<evidence type="ECO:0000256" key="6">
    <source>
        <dbReference type="ARBA" id="ARBA00023136"/>
    </source>
</evidence>
<feature type="transmembrane region" description="Helical" evidence="7">
    <location>
        <begin position="164"/>
        <end position="186"/>
    </location>
</feature>
<evidence type="ECO:0000256" key="1">
    <source>
        <dbReference type="ARBA" id="ARBA00004651"/>
    </source>
</evidence>
<organism evidence="8 9">
    <name type="scientific">Kutzneria viridogrisea</name>
    <dbReference type="NCBI Taxonomy" id="47990"/>
    <lineage>
        <taxon>Bacteria</taxon>
        <taxon>Bacillati</taxon>
        <taxon>Actinomycetota</taxon>
        <taxon>Actinomycetes</taxon>
        <taxon>Pseudonocardiales</taxon>
        <taxon>Pseudonocardiaceae</taxon>
        <taxon>Kutzneria</taxon>
    </lineage>
</organism>
<accession>A0ABR6BTG9</accession>
<comment type="subcellular location">
    <subcellularLocation>
        <location evidence="1">Cell membrane</location>
        <topology evidence="1">Multi-pass membrane protein</topology>
    </subcellularLocation>
</comment>
<protein>
    <submittedName>
        <fullName evidence="8">Hemolysin III</fullName>
    </submittedName>
</protein>